<keyword evidence="4" id="KW-0808">Transferase</keyword>
<evidence type="ECO:0000256" key="5">
    <source>
        <dbReference type="ARBA" id="ARBA00022723"/>
    </source>
</evidence>
<dbReference type="Gene3D" id="3.40.640.10">
    <property type="entry name" value="Type I PLP-dependent aspartate aminotransferase-like (Major domain)"/>
    <property type="match status" value="1"/>
</dbReference>
<dbReference type="InterPro" id="IPR016454">
    <property type="entry name" value="Cysteine_dSase"/>
</dbReference>
<dbReference type="AlphaFoldDB" id="A0A6J7GCE8"/>
<dbReference type="EC" id="2.8.1.7" evidence="3"/>
<dbReference type="PIRSF" id="PIRSF005572">
    <property type="entry name" value="NifS"/>
    <property type="match status" value="1"/>
</dbReference>
<dbReference type="InterPro" id="IPR015422">
    <property type="entry name" value="PyrdxlP-dep_Trfase_small"/>
</dbReference>
<accession>A0A6J7GCE8</accession>
<sequence length="381" mass="39535">MDPLYLDNAATTPVNPAALNAAWPFLTNEFGNASSTHELGLHAATALAEARKRVASYLGARSADITFTSGGTEGNNLAITGLALANPRGRHIVSARTEHEAVLATLEFLERVHGFEVSWLAVDAMGHIDPANLDAALRDDTTLVTLMMANNEIGTTHPIAEFARRAHARGALFHTDAVQAVGWLPLNVRDLGVDALTLSGHKCGAPKGSGAVFVRSGLALEPLLHGGGQESDRRSGTENVAWAVALATALDLLADSAGEGPRVAALRDAFIDQVLTDIPVARVTGATGDRLASIASFTLAGVGGEAILLELERRGVTVSSGSACAAGRDEPSHVLVACGFADDEARTSVRFSLSHATTPEDLNRAAQALSEAVAAVSDLGH</sequence>
<dbReference type="InterPro" id="IPR000192">
    <property type="entry name" value="Aminotrans_V_dom"/>
</dbReference>
<dbReference type="GO" id="GO:0051536">
    <property type="term" value="F:iron-sulfur cluster binding"/>
    <property type="evidence" value="ECO:0007669"/>
    <property type="project" value="UniProtKB-KW"/>
</dbReference>
<evidence type="ECO:0000256" key="1">
    <source>
        <dbReference type="ARBA" id="ARBA00001933"/>
    </source>
</evidence>
<dbReference type="PROSITE" id="PS00595">
    <property type="entry name" value="AA_TRANSFER_CLASS_5"/>
    <property type="match status" value="1"/>
</dbReference>
<dbReference type="Gene3D" id="1.10.260.50">
    <property type="match status" value="1"/>
</dbReference>
<evidence type="ECO:0000259" key="9">
    <source>
        <dbReference type="Pfam" id="PF00266"/>
    </source>
</evidence>
<reference evidence="10" key="1">
    <citation type="submission" date="2020-05" db="EMBL/GenBank/DDBJ databases">
        <authorList>
            <person name="Chiriac C."/>
            <person name="Salcher M."/>
            <person name="Ghai R."/>
            <person name="Kavagutti S V."/>
        </authorList>
    </citation>
    <scope>NUCLEOTIDE SEQUENCE</scope>
</reference>
<dbReference type="EMBL" id="CAFBMB010000095">
    <property type="protein sequence ID" value="CAB4904696.1"/>
    <property type="molecule type" value="Genomic_DNA"/>
</dbReference>
<dbReference type="Pfam" id="PF00266">
    <property type="entry name" value="Aminotran_5"/>
    <property type="match status" value="1"/>
</dbReference>
<protein>
    <recommendedName>
        <fullName evidence="3">cysteine desulfurase</fullName>
        <ecNumber evidence="3">2.8.1.7</ecNumber>
    </recommendedName>
</protein>
<evidence type="ECO:0000256" key="7">
    <source>
        <dbReference type="ARBA" id="ARBA00023004"/>
    </source>
</evidence>
<evidence type="ECO:0000256" key="4">
    <source>
        <dbReference type="ARBA" id="ARBA00022679"/>
    </source>
</evidence>
<dbReference type="FunFam" id="3.40.640.10:FF:000084">
    <property type="entry name" value="IscS-like cysteine desulfurase"/>
    <property type="match status" value="1"/>
</dbReference>
<dbReference type="GO" id="GO:0031071">
    <property type="term" value="F:cysteine desulfurase activity"/>
    <property type="evidence" value="ECO:0007669"/>
    <property type="project" value="UniProtKB-EC"/>
</dbReference>
<proteinExistence type="inferred from homology"/>
<organism evidence="10">
    <name type="scientific">freshwater metagenome</name>
    <dbReference type="NCBI Taxonomy" id="449393"/>
    <lineage>
        <taxon>unclassified sequences</taxon>
        <taxon>metagenomes</taxon>
        <taxon>ecological metagenomes</taxon>
    </lineage>
</organism>
<dbReference type="GO" id="GO:0046872">
    <property type="term" value="F:metal ion binding"/>
    <property type="evidence" value="ECO:0007669"/>
    <property type="project" value="UniProtKB-KW"/>
</dbReference>
<dbReference type="SUPFAM" id="SSF53383">
    <property type="entry name" value="PLP-dependent transferases"/>
    <property type="match status" value="1"/>
</dbReference>
<evidence type="ECO:0000256" key="3">
    <source>
        <dbReference type="ARBA" id="ARBA00012239"/>
    </source>
</evidence>
<evidence type="ECO:0000313" key="10">
    <source>
        <dbReference type="EMBL" id="CAB4904696.1"/>
    </source>
</evidence>
<keyword evidence="6" id="KW-0663">Pyridoxal phosphate</keyword>
<evidence type="ECO:0000256" key="6">
    <source>
        <dbReference type="ARBA" id="ARBA00022898"/>
    </source>
</evidence>
<keyword evidence="8" id="KW-0411">Iron-sulfur</keyword>
<dbReference type="InterPro" id="IPR015424">
    <property type="entry name" value="PyrdxlP-dep_Trfase"/>
</dbReference>
<comment type="similarity">
    <text evidence="2">Belongs to the class-V pyridoxal-phosphate-dependent aminotransferase family. NifS/IscS subfamily.</text>
</comment>
<keyword evidence="5" id="KW-0479">Metal-binding</keyword>
<gene>
    <name evidence="10" type="ORF">UFOPK3516_01122</name>
</gene>
<evidence type="ECO:0000256" key="8">
    <source>
        <dbReference type="ARBA" id="ARBA00023014"/>
    </source>
</evidence>
<evidence type="ECO:0000256" key="2">
    <source>
        <dbReference type="ARBA" id="ARBA00006490"/>
    </source>
</evidence>
<dbReference type="Gene3D" id="3.90.1150.10">
    <property type="entry name" value="Aspartate Aminotransferase, domain 1"/>
    <property type="match status" value="1"/>
</dbReference>
<name>A0A6J7GCE8_9ZZZZ</name>
<feature type="domain" description="Aminotransferase class V" evidence="9">
    <location>
        <begin position="5"/>
        <end position="364"/>
    </location>
</feature>
<dbReference type="PANTHER" id="PTHR11601:SF34">
    <property type="entry name" value="CYSTEINE DESULFURASE"/>
    <property type="match status" value="1"/>
</dbReference>
<comment type="cofactor">
    <cofactor evidence="1">
        <name>pyridoxal 5'-phosphate</name>
        <dbReference type="ChEBI" id="CHEBI:597326"/>
    </cofactor>
</comment>
<dbReference type="InterPro" id="IPR015421">
    <property type="entry name" value="PyrdxlP-dep_Trfase_major"/>
</dbReference>
<dbReference type="PANTHER" id="PTHR11601">
    <property type="entry name" value="CYSTEINE DESULFURYLASE FAMILY MEMBER"/>
    <property type="match status" value="1"/>
</dbReference>
<keyword evidence="7" id="KW-0408">Iron</keyword>
<dbReference type="InterPro" id="IPR020578">
    <property type="entry name" value="Aminotrans_V_PyrdxlP_BS"/>
</dbReference>